<dbReference type="Gene3D" id="1.20.120.520">
    <property type="entry name" value="nmb1532 protein domain like"/>
    <property type="match status" value="1"/>
</dbReference>
<dbReference type="EMBL" id="JAGIOP010000002">
    <property type="protein sequence ID" value="MBP2455488.1"/>
    <property type="molecule type" value="Genomic_DNA"/>
</dbReference>
<gene>
    <name evidence="2" type="ORF">JOF57_005401</name>
</gene>
<proteinExistence type="predicted"/>
<organism evidence="2 3">
    <name type="scientific">Mycolicibacterium lutetiense</name>
    <dbReference type="NCBI Taxonomy" id="1641992"/>
    <lineage>
        <taxon>Bacteria</taxon>
        <taxon>Bacillati</taxon>
        <taxon>Actinomycetota</taxon>
        <taxon>Actinomycetes</taxon>
        <taxon>Mycobacteriales</taxon>
        <taxon>Mycobacteriaceae</taxon>
        <taxon>Mycolicibacterium</taxon>
    </lineage>
</organism>
<name>A0ABS5A155_9MYCO</name>
<protein>
    <submittedName>
        <fullName evidence="2">Hemerythrin-like domain-containing protein</fullName>
    </submittedName>
</protein>
<feature type="domain" description="Hemerythrin-like" evidence="1">
    <location>
        <begin position="25"/>
        <end position="160"/>
    </location>
</feature>
<comment type="caution">
    <text evidence="2">The sequence shown here is derived from an EMBL/GenBank/DDBJ whole genome shotgun (WGS) entry which is preliminary data.</text>
</comment>
<dbReference type="Proteomes" id="UP000694460">
    <property type="component" value="Unassembled WGS sequence"/>
</dbReference>
<evidence type="ECO:0000313" key="3">
    <source>
        <dbReference type="Proteomes" id="UP000694460"/>
    </source>
</evidence>
<dbReference type="InterPro" id="IPR012312">
    <property type="entry name" value="Hemerythrin-like"/>
</dbReference>
<reference evidence="2 3" key="1">
    <citation type="submission" date="2021-03" db="EMBL/GenBank/DDBJ databases">
        <title>Sequencing the genomes of 1000 actinobacteria strains.</title>
        <authorList>
            <person name="Klenk H.-P."/>
        </authorList>
    </citation>
    <scope>NUCLEOTIDE SEQUENCE [LARGE SCALE GENOMIC DNA]</scope>
    <source>
        <strain evidence="2 3">DSM 46713</strain>
    </source>
</reference>
<keyword evidence="3" id="KW-1185">Reference proteome</keyword>
<accession>A0ABS5A155</accession>
<evidence type="ECO:0000313" key="2">
    <source>
        <dbReference type="EMBL" id="MBP2455488.1"/>
    </source>
</evidence>
<evidence type="ECO:0000259" key="1">
    <source>
        <dbReference type="Pfam" id="PF01814"/>
    </source>
</evidence>
<dbReference type="CDD" id="cd12108">
    <property type="entry name" value="Hr-like"/>
    <property type="match status" value="1"/>
</dbReference>
<dbReference type="RefSeq" id="WP_209922160.1">
    <property type="nucleotide sequence ID" value="NZ_JAGIOP010000002.1"/>
</dbReference>
<dbReference type="Pfam" id="PF01814">
    <property type="entry name" value="Hemerythrin"/>
    <property type="match status" value="1"/>
</dbReference>
<sequence>MPTTTTTTSASPRRAGDPAPDLLGITAAHRVMLADLLRLSDLAAAVRDRDVICTPGRARSISRYIESLCDSIHHHHTTEDAALWPVIQASVGDHVDLSELIEDHTALAPRLDQLRARAAAFRLSMGDRHIAGLMAIELTELAALLTEHINDEEMEVFPLITEHVSVADWATVEKAARAGRMSFDAPRAAAVMTDDERAESAQHNGIGLRILLVGLTALYRRRERAVFGAAGVSR</sequence>